<proteinExistence type="predicted"/>
<evidence type="ECO:0000256" key="6">
    <source>
        <dbReference type="ARBA" id="ARBA00023157"/>
    </source>
</evidence>
<gene>
    <name evidence="10" type="ORF">Zmor_013127</name>
</gene>
<evidence type="ECO:0000256" key="2">
    <source>
        <dbReference type="ARBA" id="ARBA00022525"/>
    </source>
</evidence>
<keyword evidence="8" id="KW-0732">Signal</keyword>
<evidence type="ECO:0000256" key="3">
    <source>
        <dbReference type="ARBA" id="ARBA00022670"/>
    </source>
</evidence>
<comment type="subcellular location">
    <subcellularLocation>
        <location evidence="1">Secreted</location>
    </subcellularLocation>
</comment>
<dbReference type="GO" id="GO:0016485">
    <property type="term" value="P:protein processing"/>
    <property type="evidence" value="ECO:0007669"/>
    <property type="project" value="UniProtKB-ARBA"/>
</dbReference>
<feature type="signal peptide" evidence="8">
    <location>
        <begin position="1"/>
        <end position="17"/>
    </location>
</feature>
<dbReference type="GO" id="GO:0004252">
    <property type="term" value="F:serine-type endopeptidase activity"/>
    <property type="evidence" value="ECO:0007669"/>
    <property type="project" value="InterPro"/>
</dbReference>
<feature type="chain" id="PRO_5041408447" description="Peptidase S1 domain-containing protein" evidence="8">
    <location>
        <begin position="18"/>
        <end position="253"/>
    </location>
</feature>
<dbReference type="InterPro" id="IPR033116">
    <property type="entry name" value="TRYPSIN_SER"/>
</dbReference>
<accession>A0AA38MF86</accession>
<keyword evidence="4 7" id="KW-0378">Hydrolase</keyword>
<evidence type="ECO:0000259" key="9">
    <source>
        <dbReference type="PROSITE" id="PS50240"/>
    </source>
</evidence>
<evidence type="ECO:0000256" key="4">
    <source>
        <dbReference type="ARBA" id="ARBA00022801"/>
    </source>
</evidence>
<dbReference type="PROSITE" id="PS50240">
    <property type="entry name" value="TRYPSIN_DOM"/>
    <property type="match status" value="1"/>
</dbReference>
<evidence type="ECO:0000256" key="7">
    <source>
        <dbReference type="RuleBase" id="RU363034"/>
    </source>
</evidence>
<keyword evidence="11" id="KW-1185">Reference proteome</keyword>
<organism evidence="10 11">
    <name type="scientific">Zophobas morio</name>
    <dbReference type="NCBI Taxonomy" id="2755281"/>
    <lineage>
        <taxon>Eukaryota</taxon>
        <taxon>Metazoa</taxon>
        <taxon>Ecdysozoa</taxon>
        <taxon>Arthropoda</taxon>
        <taxon>Hexapoda</taxon>
        <taxon>Insecta</taxon>
        <taxon>Pterygota</taxon>
        <taxon>Neoptera</taxon>
        <taxon>Endopterygota</taxon>
        <taxon>Coleoptera</taxon>
        <taxon>Polyphaga</taxon>
        <taxon>Cucujiformia</taxon>
        <taxon>Tenebrionidae</taxon>
        <taxon>Zophobas</taxon>
    </lineage>
</organism>
<reference evidence="10" key="1">
    <citation type="journal article" date="2023" name="G3 (Bethesda)">
        <title>Whole genome assemblies of Zophobas morio and Tenebrio molitor.</title>
        <authorList>
            <person name="Kaur S."/>
            <person name="Stinson S.A."/>
            <person name="diCenzo G.C."/>
        </authorList>
    </citation>
    <scope>NUCLEOTIDE SEQUENCE</scope>
    <source>
        <strain evidence="10">QUZm001</strain>
    </source>
</reference>
<feature type="domain" description="Peptidase S1" evidence="9">
    <location>
        <begin position="26"/>
        <end position="250"/>
    </location>
</feature>
<dbReference type="Proteomes" id="UP001168821">
    <property type="component" value="Unassembled WGS sequence"/>
</dbReference>
<dbReference type="InterPro" id="IPR043504">
    <property type="entry name" value="Peptidase_S1_PA_chymotrypsin"/>
</dbReference>
<dbReference type="PRINTS" id="PR00722">
    <property type="entry name" value="CHYMOTRYPSIN"/>
</dbReference>
<evidence type="ECO:0000256" key="8">
    <source>
        <dbReference type="SAM" id="SignalP"/>
    </source>
</evidence>
<keyword evidence="6" id="KW-1015">Disulfide bond</keyword>
<dbReference type="InterPro" id="IPR018114">
    <property type="entry name" value="TRYPSIN_HIS"/>
</dbReference>
<protein>
    <recommendedName>
        <fullName evidence="9">Peptidase S1 domain-containing protein</fullName>
    </recommendedName>
</protein>
<dbReference type="EMBL" id="JALNTZ010000004">
    <property type="protein sequence ID" value="KAJ3653901.1"/>
    <property type="molecule type" value="Genomic_DNA"/>
</dbReference>
<comment type="caution">
    <text evidence="10">The sequence shown here is derived from an EMBL/GenBank/DDBJ whole genome shotgun (WGS) entry which is preliminary data.</text>
</comment>
<dbReference type="GO" id="GO:0005576">
    <property type="term" value="C:extracellular region"/>
    <property type="evidence" value="ECO:0007669"/>
    <property type="project" value="UniProtKB-SubCell"/>
</dbReference>
<dbReference type="InterPro" id="IPR001254">
    <property type="entry name" value="Trypsin_dom"/>
</dbReference>
<dbReference type="PROSITE" id="PS00135">
    <property type="entry name" value="TRYPSIN_SER"/>
    <property type="match status" value="1"/>
</dbReference>
<dbReference type="Pfam" id="PF00089">
    <property type="entry name" value="Trypsin"/>
    <property type="match status" value="1"/>
</dbReference>
<name>A0AA38MF86_9CUCU</name>
<evidence type="ECO:0000256" key="5">
    <source>
        <dbReference type="ARBA" id="ARBA00022825"/>
    </source>
</evidence>
<dbReference type="SMART" id="SM00020">
    <property type="entry name" value="Tryp_SPc"/>
    <property type="match status" value="1"/>
</dbReference>
<dbReference type="FunFam" id="2.40.10.10:FF:000047">
    <property type="entry name" value="Trypsin eta"/>
    <property type="match status" value="1"/>
</dbReference>
<dbReference type="AlphaFoldDB" id="A0AA38MF86"/>
<evidence type="ECO:0000256" key="1">
    <source>
        <dbReference type="ARBA" id="ARBA00004613"/>
    </source>
</evidence>
<dbReference type="Gene3D" id="2.40.10.10">
    <property type="entry name" value="Trypsin-like serine proteases"/>
    <property type="match status" value="2"/>
</dbReference>
<evidence type="ECO:0000313" key="10">
    <source>
        <dbReference type="EMBL" id="KAJ3653901.1"/>
    </source>
</evidence>
<keyword evidence="3 7" id="KW-0645">Protease</keyword>
<dbReference type="InterPro" id="IPR009003">
    <property type="entry name" value="Peptidase_S1_PA"/>
</dbReference>
<dbReference type="PROSITE" id="PS00134">
    <property type="entry name" value="TRYPSIN_HIS"/>
    <property type="match status" value="1"/>
</dbReference>
<sequence>MIKETVLTLFFIGTCLAVPADIGWRVVGGSNASTGQFPFIISLRTITGSHTCGGSLIANNWVITAAHCVVGGYPAYYSVVAGINQLNSNSGVSAKVADIIVHPNYNSNLIINDIALLRLSTPIQESSLIKIIQLEKNDNDNVRDAVLIGWGRTSYPGNIPNDLQYLPTRTTTYASCKNSWPTETIVETEICAFTQAGQGACHGDSGGPLISAESGQLIGLVSWGAPCALGAPDVYTRVSSFIDWVKDNSGLDL</sequence>
<evidence type="ECO:0000313" key="11">
    <source>
        <dbReference type="Proteomes" id="UP001168821"/>
    </source>
</evidence>
<dbReference type="SUPFAM" id="SSF50494">
    <property type="entry name" value="Trypsin-like serine proteases"/>
    <property type="match status" value="1"/>
</dbReference>
<dbReference type="CDD" id="cd00190">
    <property type="entry name" value="Tryp_SPc"/>
    <property type="match status" value="1"/>
</dbReference>
<dbReference type="PANTHER" id="PTHR24252">
    <property type="entry name" value="ACROSIN-RELATED"/>
    <property type="match status" value="1"/>
</dbReference>
<keyword evidence="2" id="KW-0964">Secreted</keyword>
<keyword evidence="5 7" id="KW-0720">Serine protease</keyword>
<dbReference type="InterPro" id="IPR001314">
    <property type="entry name" value="Peptidase_S1A"/>
</dbReference>
<dbReference type="PANTHER" id="PTHR24252:SF7">
    <property type="entry name" value="HYALIN"/>
    <property type="match status" value="1"/>
</dbReference>